<feature type="region of interest" description="Disordered" evidence="1">
    <location>
        <begin position="296"/>
        <end position="346"/>
    </location>
</feature>
<organism evidence="3 4">
    <name type="scientific">Anopheles minimus</name>
    <dbReference type="NCBI Taxonomy" id="112268"/>
    <lineage>
        <taxon>Eukaryota</taxon>
        <taxon>Metazoa</taxon>
        <taxon>Ecdysozoa</taxon>
        <taxon>Arthropoda</taxon>
        <taxon>Hexapoda</taxon>
        <taxon>Insecta</taxon>
        <taxon>Pterygota</taxon>
        <taxon>Neoptera</taxon>
        <taxon>Endopterygota</taxon>
        <taxon>Diptera</taxon>
        <taxon>Nematocera</taxon>
        <taxon>Culicoidea</taxon>
        <taxon>Culicidae</taxon>
        <taxon>Anophelinae</taxon>
        <taxon>Anopheles</taxon>
    </lineage>
</organism>
<dbReference type="AlphaFoldDB" id="A0A182W6D4"/>
<feature type="region of interest" description="Disordered" evidence="1">
    <location>
        <begin position="525"/>
        <end position="547"/>
    </location>
</feature>
<reference evidence="3" key="2">
    <citation type="submission" date="2020-05" db="UniProtKB">
        <authorList>
            <consortium name="EnsemblMetazoa"/>
        </authorList>
    </citation>
    <scope>IDENTIFICATION</scope>
    <source>
        <strain evidence="3">MINIMUS1</strain>
    </source>
</reference>
<feature type="compositionally biased region" description="Polar residues" evidence="1">
    <location>
        <begin position="298"/>
        <end position="311"/>
    </location>
</feature>
<keyword evidence="4" id="KW-1185">Reference proteome</keyword>
<feature type="chain" id="PRO_5008140835" evidence="2">
    <location>
        <begin position="17"/>
        <end position="577"/>
    </location>
</feature>
<feature type="compositionally biased region" description="Basic and acidic residues" evidence="1">
    <location>
        <begin position="243"/>
        <end position="260"/>
    </location>
</feature>
<feature type="signal peptide" evidence="2">
    <location>
        <begin position="1"/>
        <end position="16"/>
    </location>
</feature>
<feature type="region of interest" description="Disordered" evidence="1">
    <location>
        <begin position="225"/>
        <end position="271"/>
    </location>
</feature>
<feature type="compositionally biased region" description="Low complexity" evidence="1">
    <location>
        <begin position="528"/>
        <end position="541"/>
    </location>
</feature>
<evidence type="ECO:0000256" key="2">
    <source>
        <dbReference type="SAM" id="SignalP"/>
    </source>
</evidence>
<evidence type="ECO:0000313" key="4">
    <source>
        <dbReference type="Proteomes" id="UP000075920"/>
    </source>
</evidence>
<feature type="compositionally biased region" description="Low complexity" evidence="1">
    <location>
        <begin position="226"/>
        <end position="235"/>
    </location>
</feature>
<evidence type="ECO:0000313" key="3">
    <source>
        <dbReference type="EnsemblMetazoa" id="AMIN005900-PA"/>
    </source>
</evidence>
<dbReference type="STRING" id="112268.A0A182W6D4"/>
<feature type="compositionally biased region" description="Basic residues" evidence="1">
    <location>
        <begin position="487"/>
        <end position="502"/>
    </location>
</feature>
<feature type="region of interest" description="Disordered" evidence="1">
    <location>
        <begin position="35"/>
        <end position="92"/>
    </location>
</feature>
<dbReference type="VEuPathDB" id="VectorBase:AMIN005900"/>
<keyword evidence="2" id="KW-0732">Signal</keyword>
<feature type="compositionally biased region" description="Polar residues" evidence="1">
    <location>
        <begin position="57"/>
        <end position="78"/>
    </location>
</feature>
<feature type="compositionally biased region" description="Basic and acidic residues" evidence="1">
    <location>
        <begin position="79"/>
        <end position="92"/>
    </location>
</feature>
<proteinExistence type="predicted"/>
<dbReference type="Proteomes" id="UP000075920">
    <property type="component" value="Unassembled WGS sequence"/>
</dbReference>
<dbReference type="EnsemblMetazoa" id="AMIN005900-RA">
    <property type="protein sequence ID" value="AMIN005900-PA"/>
    <property type="gene ID" value="AMIN005900"/>
</dbReference>
<reference evidence="4" key="1">
    <citation type="submission" date="2013-03" db="EMBL/GenBank/DDBJ databases">
        <title>The Genome Sequence of Anopheles minimus MINIMUS1.</title>
        <authorList>
            <consortium name="The Broad Institute Genomics Platform"/>
            <person name="Neafsey D.E."/>
            <person name="Walton C."/>
            <person name="Walker B."/>
            <person name="Young S.K."/>
            <person name="Zeng Q."/>
            <person name="Gargeya S."/>
            <person name="Fitzgerald M."/>
            <person name="Haas B."/>
            <person name="Abouelleil A."/>
            <person name="Allen A.W."/>
            <person name="Alvarado L."/>
            <person name="Arachchi H.M."/>
            <person name="Berlin A.M."/>
            <person name="Chapman S.B."/>
            <person name="Gainer-Dewar J."/>
            <person name="Goldberg J."/>
            <person name="Griggs A."/>
            <person name="Gujja S."/>
            <person name="Hansen M."/>
            <person name="Howarth C."/>
            <person name="Imamovic A."/>
            <person name="Ireland A."/>
            <person name="Larimer J."/>
            <person name="McCowan C."/>
            <person name="Murphy C."/>
            <person name="Pearson M."/>
            <person name="Poon T.W."/>
            <person name="Priest M."/>
            <person name="Roberts A."/>
            <person name="Saif S."/>
            <person name="Shea T."/>
            <person name="Sisk P."/>
            <person name="Sykes S."/>
            <person name="Wortman J."/>
            <person name="Nusbaum C."/>
            <person name="Birren B."/>
        </authorList>
    </citation>
    <scope>NUCLEOTIDE SEQUENCE [LARGE SCALE GENOMIC DNA]</scope>
    <source>
        <strain evidence="4">MINIMUS1</strain>
    </source>
</reference>
<sequence>MKIVAVCLLWVVGALGQCGEDWYGEARPVYNPEEYPSVEERAPSYEEVSEEYYPVKQQRSLRSSRYSPPTSGYSNSFRQESDDWERYGGPRKSHYDVHKSRRKYDSFGKSSRSDYSLKGSVGFNAYERKKTSRAAKYGGEGGSYGKTTSLTYKAVPPKASCAQNLLIGCTPTVTRVPCSASAPYDTYGHAAGVPYYPPPPPYHHAPAHQMPSHYGMPHPYGPPPSASYYPPSTAPHGAPATHQPDHHASDHHAKPSEDAHGYGPSYKAATPEEIPGFAAPVREDLSESPKIPVISAFSKPTDSASSNSTSPKGMPSAGSAAVETTTSKTSPLPVLTPAPEHKEDPDEFWTVESNVESSTDVTEGSTARRTITKMNSFIAITLLAVVGVAIAAPAKYGGHHGGVVPGPAVVHTYPAVAPVVKCGHNLLVSCDPHHQPVPCKAAAHHEGHGYGHHAPAPAPAYHHAPAPHYAPAPAYHAPAEHGGEYRAKHHKKHHKKHHGHKGKSADNVGEAIDSSSETIQVYAEEESATAAANDNPEPANEGSYDPAKIAELQSSPKGRYWLGLAADLISAFMKDSH</sequence>
<accession>A0A182W6D4</accession>
<feature type="region of interest" description="Disordered" evidence="1">
    <location>
        <begin position="441"/>
        <end position="508"/>
    </location>
</feature>
<name>A0A182W6D4_9DIPT</name>
<evidence type="ECO:0000256" key="1">
    <source>
        <dbReference type="SAM" id="MobiDB-lite"/>
    </source>
</evidence>
<protein>
    <submittedName>
        <fullName evidence="3">VM domain-containing protein</fullName>
    </submittedName>
</protein>
<feature type="compositionally biased region" description="Low complexity" evidence="1">
    <location>
        <begin position="452"/>
        <end position="477"/>
    </location>
</feature>